<name>A0A3P7DKH1_WUCBA</name>
<evidence type="ECO:0000313" key="1">
    <source>
        <dbReference type="EMBL" id="VDM10351.1"/>
    </source>
</evidence>
<reference evidence="1 2" key="1">
    <citation type="submission" date="2018-11" db="EMBL/GenBank/DDBJ databases">
        <authorList>
            <consortium name="Pathogen Informatics"/>
        </authorList>
    </citation>
    <scope>NUCLEOTIDE SEQUENCE [LARGE SCALE GENOMIC DNA]</scope>
</reference>
<organism evidence="1 2">
    <name type="scientific">Wuchereria bancrofti</name>
    <dbReference type="NCBI Taxonomy" id="6293"/>
    <lineage>
        <taxon>Eukaryota</taxon>
        <taxon>Metazoa</taxon>
        <taxon>Ecdysozoa</taxon>
        <taxon>Nematoda</taxon>
        <taxon>Chromadorea</taxon>
        <taxon>Rhabditida</taxon>
        <taxon>Spirurina</taxon>
        <taxon>Spiruromorpha</taxon>
        <taxon>Filarioidea</taxon>
        <taxon>Onchocercidae</taxon>
        <taxon>Wuchereria</taxon>
    </lineage>
</organism>
<accession>A0A3P7DKH1</accession>
<protein>
    <submittedName>
        <fullName evidence="1">Uncharacterized protein</fullName>
    </submittedName>
</protein>
<dbReference type="Proteomes" id="UP000270924">
    <property type="component" value="Unassembled WGS sequence"/>
</dbReference>
<dbReference type="AlphaFoldDB" id="A0A3P7DKH1"/>
<proteinExistence type="predicted"/>
<dbReference type="InParanoid" id="A0A3P7DKH1"/>
<evidence type="ECO:0000313" key="2">
    <source>
        <dbReference type="Proteomes" id="UP000270924"/>
    </source>
</evidence>
<keyword evidence="2" id="KW-1185">Reference proteome</keyword>
<gene>
    <name evidence="1" type="ORF">WBA_LOCUS3737</name>
</gene>
<dbReference type="EMBL" id="UYWW01001344">
    <property type="protein sequence ID" value="VDM10351.1"/>
    <property type="molecule type" value="Genomic_DNA"/>
</dbReference>
<sequence length="127" mass="14545">MMMAMKTTANKNGTVEFQNYARLWILKKLVLLSNLFIPKVLDIFHYAIWYRRYHTEEIMVLNAKGQLKECHPLMSNKRSLKLKRNRTGIGRRLPTTTEGMTEGRKGRNKSTVCSSAALGSLTIDQGL</sequence>